<sequence>MLVDVLFPSWWGGRGGGLLCDPLDAAYLILWESSTSLSRGSELDWPRCRIDSYKSLPRFGATNGCKSELQIPRKLHLDLQVLDIGHSPIADAGRRSLPLVVGGRGGGLLCDPLDRGLPHLVGELYLLLQRERARLASLNVHQMKTCLALLHILSRYTCLNMFVLKLELLAAKNLIGANLDGTSDSYAIISCGGQTRYRIVPIHVCVDMGPIVRSVVPYRTGVSTLARYGTIYLIVDSTTKTNDEPPWVVDRGPRSDIYQYNTFVGPNHEIDPMT</sequence>
<gene>
    <name evidence="1" type="ORF">C4D60_Mb03t18150</name>
</gene>
<keyword evidence="2" id="KW-1185">Reference proteome</keyword>
<dbReference type="PANTHER" id="PTHR47038">
    <property type="entry name" value="BAG-ASSOCIATED GRAM PROTEIN 1"/>
    <property type="match status" value="1"/>
</dbReference>
<dbReference type="EMBL" id="PYDT01000006">
    <property type="protein sequence ID" value="THU58789.1"/>
    <property type="molecule type" value="Genomic_DNA"/>
</dbReference>
<protein>
    <submittedName>
        <fullName evidence="1">Uncharacterized protein</fullName>
    </submittedName>
</protein>
<dbReference type="Proteomes" id="UP000317650">
    <property type="component" value="Chromosome 3"/>
</dbReference>
<proteinExistence type="predicted"/>
<accession>A0A4S8JBU1</accession>
<dbReference type="InterPro" id="IPR044655">
    <property type="entry name" value="BAGP1-like"/>
</dbReference>
<dbReference type="AlphaFoldDB" id="A0A4S8JBU1"/>
<organism evidence="1 2">
    <name type="scientific">Musa balbisiana</name>
    <name type="common">Banana</name>
    <dbReference type="NCBI Taxonomy" id="52838"/>
    <lineage>
        <taxon>Eukaryota</taxon>
        <taxon>Viridiplantae</taxon>
        <taxon>Streptophyta</taxon>
        <taxon>Embryophyta</taxon>
        <taxon>Tracheophyta</taxon>
        <taxon>Spermatophyta</taxon>
        <taxon>Magnoliopsida</taxon>
        <taxon>Liliopsida</taxon>
        <taxon>Zingiberales</taxon>
        <taxon>Musaceae</taxon>
        <taxon>Musa</taxon>
    </lineage>
</organism>
<comment type="caution">
    <text evidence="1">The sequence shown here is derived from an EMBL/GenBank/DDBJ whole genome shotgun (WGS) entry which is preliminary data.</text>
</comment>
<evidence type="ECO:0000313" key="2">
    <source>
        <dbReference type="Proteomes" id="UP000317650"/>
    </source>
</evidence>
<dbReference type="PANTHER" id="PTHR47038:SF1">
    <property type="entry name" value="BAG-ASSOCIATED GRAM PROTEIN 1"/>
    <property type="match status" value="1"/>
</dbReference>
<dbReference type="STRING" id="52838.A0A4S8JBU1"/>
<reference evidence="1 2" key="1">
    <citation type="journal article" date="2019" name="Nat. Plants">
        <title>Genome sequencing of Musa balbisiana reveals subgenome evolution and function divergence in polyploid bananas.</title>
        <authorList>
            <person name="Yao X."/>
        </authorList>
    </citation>
    <scope>NUCLEOTIDE SEQUENCE [LARGE SCALE GENOMIC DNA]</scope>
    <source>
        <strain evidence="2">cv. DH-PKW</strain>
        <tissue evidence="1">Leaves</tissue>
    </source>
</reference>
<name>A0A4S8JBU1_MUSBA</name>
<evidence type="ECO:0000313" key="1">
    <source>
        <dbReference type="EMBL" id="THU58789.1"/>
    </source>
</evidence>